<dbReference type="PANTHER" id="PTHR19278">
    <property type="entry name" value="OROTATE PHOSPHORIBOSYLTRANSFERASE"/>
    <property type="match status" value="1"/>
</dbReference>
<evidence type="ECO:0000256" key="2">
    <source>
        <dbReference type="ARBA" id="ARBA00022975"/>
    </source>
</evidence>
<organism evidence="4 5">
    <name type="scientific">Lithocarpus litseifolius</name>
    <dbReference type="NCBI Taxonomy" id="425828"/>
    <lineage>
        <taxon>Eukaryota</taxon>
        <taxon>Viridiplantae</taxon>
        <taxon>Streptophyta</taxon>
        <taxon>Embryophyta</taxon>
        <taxon>Tracheophyta</taxon>
        <taxon>Spermatophyta</taxon>
        <taxon>Magnoliopsida</taxon>
        <taxon>eudicotyledons</taxon>
        <taxon>Gunneridae</taxon>
        <taxon>Pentapetalae</taxon>
        <taxon>rosids</taxon>
        <taxon>fabids</taxon>
        <taxon>Fagales</taxon>
        <taxon>Fagaceae</taxon>
        <taxon>Lithocarpus</taxon>
    </lineage>
</organism>
<dbReference type="GO" id="GO:0019856">
    <property type="term" value="P:pyrimidine nucleobase biosynthetic process"/>
    <property type="evidence" value="ECO:0007669"/>
    <property type="project" value="TreeGrafter"/>
</dbReference>
<dbReference type="Proteomes" id="UP001459277">
    <property type="component" value="Unassembled WGS sequence"/>
</dbReference>
<reference evidence="4 5" key="1">
    <citation type="submission" date="2024-01" db="EMBL/GenBank/DDBJ databases">
        <title>A telomere-to-telomere, gap-free genome of sweet tea (Lithocarpus litseifolius).</title>
        <authorList>
            <person name="Zhou J."/>
        </authorList>
    </citation>
    <scope>NUCLEOTIDE SEQUENCE [LARGE SCALE GENOMIC DNA]</scope>
    <source>
        <strain evidence="4">Zhou-2022a</strain>
        <tissue evidence="4">Leaf</tissue>
    </source>
</reference>
<dbReference type="EMBL" id="JAZDWU010000002">
    <property type="protein sequence ID" value="KAL0009788.1"/>
    <property type="molecule type" value="Genomic_DNA"/>
</dbReference>
<feature type="chain" id="PRO_5043766481" evidence="3">
    <location>
        <begin position="21"/>
        <end position="181"/>
    </location>
</feature>
<dbReference type="AlphaFoldDB" id="A0AAW2DJN4"/>
<name>A0AAW2DJN4_9ROSI</name>
<dbReference type="GO" id="GO:0004751">
    <property type="term" value="F:ribose-5-phosphate isomerase activity"/>
    <property type="evidence" value="ECO:0007669"/>
    <property type="project" value="InterPro"/>
</dbReference>
<evidence type="ECO:0000256" key="1">
    <source>
        <dbReference type="ARBA" id="ARBA00004725"/>
    </source>
</evidence>
<dbReference type="InterPro" id="IPR029057">
    <property type="entry name" value="PRTase-like"/>
</dbReference>
<dbReference type="PANTHER" id="PTHR19278:SF9">
    <property type="entry name" value="URIDINE 5'-MONOPHOSPHATE SYNTHASE"/>
    <property type="match status" value="1"/>
</dbReference>
<dbReference type="InterPro" id="IPR004788">
    <property type="entry name" value="Ribose5P_isomerase_type_A"/>
</dbReference>
<accession>A0AAW2DJN4</accession>
<proteinExistence type="predicted"/>
<feature type="signal peptide" evidence="3">
    <location>
        <begin position="1"/>
        <end position="20"/>
    </location>
</feature>
<dbReference type="GO" id="GO:0004588">
    <property type="term" value="F:orotate phosphoribosyltransferase activity"/>
    <property type="evidence" value="ECO:0007669"/>
    <property type="project" value="TreeGrafter"/>
</dbReference>
<gene>
    <name evidence="4" type="ORF">SO802_004896</name>
</gene>
<dbReference type="Gene3D" id="3.40.50.2020">
    <property type="match status" value="1"/>
</dbReference>
<evidence type="ECO:0000313" key="4">
    <source>
        <dbReference type="EMBL" id="KAL0009788.1"/>
    </source>
</evidence>
<protein>
    <submittedName>
        <fullName evidence="4">Uncharacterized protein</fullName>
    </submittedName>
</protein>
<keyword evidence="5" id="KW-1185">Reference proteome</keyword>
<dbReference type="Gene3D" id="3.30.70.260">
    <property type="match status" value="1"/>
</dbReference>
<keyword evidence="2" id="KW-0665">Pyrimidine biosynthesis</keyword>
<comment type="caution">
    <text evidence="4">The sequence shown here is derived from an EMBL/GenBank/DDBJ whole genome shotgun (WGS) entry which is preliminary data.</text>
</comment>
<dbReference type="Gene3D" id="3.40.50.1360">
    <property type="match status" value="1"/>
</dbReference>
<keyword evidence="3" id="KW-0732">Signal</keyword>
<dbReference type="SUPFAM" id="SSF53271">
    <property type="entry name" value="PRTase-like"/>
    <property type="match status" value="1"/>
</dbReference>
<dbReference type="GO" id="GO:0006222">
    <property type="term" value="P:UMP biosynthetic process"/>
    <property type="evidence" value="ECO:0007669"/>
    <property type="project" value="TreeGrafter"/>
</dbReference>
<evidence type="ECO:0000256" key="3">
    <source>
        <dbReference type="SAM" id="SignalP"/>
    </source>
</evidence>
<dbReference type="Pfam" id="PF06026">
    <property type="entry name" value="Rib_5-P_isom_A"/>
    <property type="match status" value="1"/>
</dbReference>
<dbReference type="GO" id="GO:0009052">
    <property type="term" value="P:pentose-phosphate shunt, non-oxidative branch"/>
    <property type="evidence" value="ECO:0007669"/>
    <property type="project" value="InterPro"/>
</dbReference>
<dbReference type="GO" id="GO:0004590">
    <property type="term" value="F:orotidine-5'-phosphate decarboxylase activity"/>
    <property type="evidence" value="ECO:0007669"/>
    <property type="project" value="TreeGrafter"/>
</dbReference>
<comment type="pathway">
    <text evidence="1">Pyrimidine metabolism; UMP biosynthesis via de novo pathway.</text>
</comment>
<sequence length="181" mass="20562">MLVLETLASLLAAGLVVHDAVVLIDREQGGRENLEKNGIKLHSMIKLTEMVRILREKGKVEEEIKRTVARFMEENRHVVVKAVERPVKVKGLEFGERAKLTKNVTGKRLFEVMVKKVMNWRNYTTPQWHGIFKVVYSMKNVCIILADRTKVVHRLGSKFPVAVEVLPLATSPVSRRLIALG</sequence>
<evidence type="ECO:0000313" key="5">
    <source>
        <dbReference type="Proteomes" id="UP001459277"/>
    </source>
</evidence>